<name>A0AC35UE01_9BILA</name>
<organism evidence="1 2">
    <name type="scientific">Rhabditophanes sp. KR3021</name>
    <dbReference type="NCBI Taxonomy" id="114890"/>
    <lineage>
        <taxon>Eukaryota</taxon>
        <taxon>Metazoa</taxon>
        <taxon>Ecdysozoa</taxon>
        <taxon>Nematoda</taxon>
        <taxon>Chromadorea</taxon>
        <taxon>Rhabditida</taxon>
        <taxon>Tylenchina</taxon>
        <taxon>Panagrolaimomorpha</taxon>
        <taxon>Strongyloidoidea</taxon>
        <taxon>Alloionematidae</taxon>
        <taxon>Rhabditophanes</taxon>
    </lineage>
</organism>
<evidence type="ECO:0000313" key="1">
    <source>
        <dbReference type="Proteomes" id="UP000095286"/>
    </source>
</evidence>
<accession>A0AC35UE01</accession>
<dbReference type="Proteomes" id="UP000095286">
    <property type="component" value="Unplaced"/>
</dbReference>
<reference evidence="2" key="1">
    <citation type="submission" date="2016-11" db="UniProtKB">
        <authorList>
            <consortium name="WormBaseParasite"/>
        </authorList>
    </citation>
    <scope>IDENTIFICATION</scope>
    <source>
        <strain evidence="2">KR3021</strain>
    </source>
</reference>
<protein>
    <submittedName>
        <fullName evidence="2">IncA protein</fullName>
    </submittedName>
</protein>
<dbReference type="WBParaSite" id="RSKR_0001005800.1">
    <property type="protein sequence ID" value="RSKR_0001005800.1"/>
    <property type="gene ID" value="RSKR_0001005800"/>
</dbReference>
<evidence type="ECO:0000313" key="2">
    <source>
        <dbReference type="WBParaSite" id="RSKR_0001005800.1"/>
    </source>
</evidence>
<proteinExistence type="predicted"/>
<sequence>MIISAKLLLLIFLTSGILFMIGIALSIINIESYGAGLYLSMVAVVVLLINATACVIGTASVGEDETAAKKMWGRLRTRISARRMDNALLRRVGDKNSCREDQSKLVNDGFRLDEALFNTIDTINIESNFGESTTYGESNFCESTFQSEYSGSNANNSEYCELSTCPEHVITVIWHENGDDGESIYL</sequence>